<protein>
    <submittedName>
        <fullName evidence="1">Uncharacterized protein</fullName>
    </submittedName>
</protein>
<sequence>MGIKPEEVPIIEETEKKITWRSYDFCPYFEATKNLGMDIRLVCKQATEMPVQALLDMINPKLRFSRNYGKIRPYTEYCEETIELIE</sequence>
<proteinExistence type="predicted"/>
<name>A0A2M6YQ72_9BACT</name>
<accession>A0A2M6YQ72</accession>
<dbReference type="AlphaFoldDB" id="A0A2M6YQ72"/>
<dbReference type="Proteomes" id="UP000229559">
    <property type="component" value="Unassembled WGS sequence"/>
</dbReference>
<gene>
    <name evidence="1" type="ORF">COT04_00935</name>
</gene>
<dbReference type="EMBL" id="PEXA01000031">
    <property type="protein sequence ID" value="PIU33263.1"/>
    <property type="molecule type" value="Genomic_DNA"/>
</dbReference>
<reference evidence="2" key="1">
    <citation type="submission" date="2017-09" db="EMBL/GenBank/DDBJ databases">
        <title>Depth-based differentiation of microbial function through sediment-hosted aquifers and enrichment of novel symbionts in the deep terrestrial subsurface.</title>
        <authorList>
            <person name="Probst A.J."/>
            <person name="Ladd B."/>
            <person name="Jarett J.K."/>
            <person name="Geller-Mcgrath D.E."/>
            <person name="Sieber C.M.K."/>
            <person name="Emerson J.B."/>
            <person name="Anantharaman K."/>
            <person name="Thomas B.C."/>
            <person name="Malmstrom R."/>
            <person name="Stieglmeier M."/>
            <person name="Klingl A."/>
            <person name="Woyke T."/>
            <person name="Ryan C.M."/>
            <person name="Banfield J.F."/>
        </authorList>
    </citation>
    <scope>NUCLEOTIDE SEQUENCE [LARGE SCALE GENOMIC DNA]</scope>
</reference>
<evidence type="ECO:0000313" key="2">
    <source>
        <dbReference type="Proteomes" id="UP000229559"/>
    </source>
</evidence>
<organism evidence="1 2">
    <name type="scientific">Candidatus Shapirobacteria bacterium CG07_land_8_20_14_0_80_39_12</name>
    <dbReference type="NCBI Taxonomy" id="1974480"/>
    <lineage>
        <taxon>Bacteria</taxon>
        <taxon>Candidatus Shapironibacteriota</taxon>
    </lineage>
</organism>
<comment type="caution">
    <text evidence="1">The sequence shown here is derived from an EMBL/GenBank/DDBJ whole genome shotgun (WGS) entry which is preliminary data.</text>
</comment>
<evidence type="ECO:0000313" key="1">
    <source>
        <dbReference type="EMBL" id="PIU33263.1"/>
    </source>
</evidence>